<organism evidence="2 3">
    <name type="scientific">Chlamydomonas incerta</name>
    <dbReference type="NCBI Taxonomy" id="51695"/>
    <lineage>
        <taxon>Eukaryota</taxon>
        <taxon>Viridiplantae</taxon>
        <taxon>Chlorophyta</taxon>
        <taxon>core chlorophytes</taxon>
        <taxon>Chlorophyceae</taxon>
        <taxon>CS clade</taxon>
        <taxon>Chlamydomonadales</taxon>
        <taxon>Chlamydomonadaceae</taxon>
        <taxon>Chlamydomonas</taxon>
    </lineage>
</organism>
<proteinExistence type="predicted"/>
<evidence type="ECO:0000256" key="1">
    <source>
        <dbReference type="SAM" id="MobiDB-lite"/>
    </source>
</evidence>
<evidence type="ECO:0000313" key="2">
    <source>
        <dbReference type="EMBL" id="KAG2422285.1"/>
    </source>
</evidence>
<sequence>MGAGTASAPGKPSAGGGRAGVGGAGFTSKGPSLRALGRASPTATGAVDHHLTDDQTAEEQEGAQHDYAQSQLPGFPPGSALSMSSRAATALMNPESAAHLRRVIPLEQGALENHYVIANPAGETLVDLEEVCDGNTSVDGLPLGRDAVVLLTTAADGVPVPRLVTLDTGPGPNSLRRTGGLGGLGGPRISASGSDMGSYRPTASPRASAAGVVLAAVPAVASGSGLRRNNSGLATGSGSASSNSQLPQLLSREAAGGGGSGADVEAAGSQRAGSASRSEPSTPRMLSAASTRVASGRQDRYRPAGLLIPGAGASEERAVSPTKARLQGRINALMAQRHAEAAASGATVLGAPAGGQKVLSTLSGMELVQVALKQVEHGEKTLADPWGRQMDASGRPGSHGSQAPVDEGDIETEEERDARIEIERRQARLVRALTTLLVTGRERNPAPYMALSVTDGLSQIPSAATSRMPSRTASVAWSRAASTRLQSARAVVRSRRQSHAPEEDLSHLRMASGTSSIHPITFAGQAQAATSPHASEPGSPAPNTHQPSPLPSKPERHVRVRLDVDEPVHSDSPSQRNSRVGDEGGGPGEGGKQQQQPGKQSAPHSPGRESLAGGSQLASPHPPQHQGDSAGSLQHSTTTQQPQAHQQQSGPAQLRVHSVAGSEGGRVLLPADLATVMRYHGDLLSRGTALTGIGAWEPPDPDVEESLEEAARVAEEGGLDFEELLEFVAHLDSANQEFKLVEAARDRSRRVEAMLASAPGGGGGPGGSPRRVMAFSGDLPGAGVDTAAMHLLTKRRDGRVSNVAQLITSYSTAPDQSSSDSLPQQPPSQPGQSLSQSQPSGVDLEALLGAITEALSTDLADMANQATRFDETFRLRTEQYLSALCRLNPVAFEETSAAQAEADYRSSVERAKLRLRQLHGEVEGDMLTSAGKPKNQYDKAVAMLQSNRPYFLPPMFTKETVQRAPVSPTAGGKLAAASRSTWDVHTSIFRERKKCDARDVVDTEAVLAKQFDLDWSRVVSKMLFMKLVAREDQGVRGKGGRLALEQELAEVRQELLAAFPMIRSTFVYFSISPTAETYVATCEAAAATAIADGRSPEAAAAEVAEAAVAATTVILSGGAARSALPSRRELQRSDSSIPPPPPPPPVSESVAAARAAVGALAAAKPLGPSAGYAFFEMDESHWLAFCSAVGITGATPGVRVHELRSLFWTVNREEEKNLTLESVANSDYAYMRFEFMEALVRAAFARYIQGGVVTDGSDATKMLLQHLRGVLPPLALLDPNTFRRERLYTADMERAIVHNLELITAAFKLFKARDKAKYMDISHWMSFVESNNLLAPHMGEQTVVVDELKLRRRAVSLQLWDFIEAVARLADRISLPVTEEMDKWMLYNLNIGRNTPLAPGHTRVWTYCTALTRGKGPGLPRRASSSDLLAAATRPLAVKFRAFLDYLAGHMADQWGGSNSHETAQNMLRTASMLSGGVELA</sequence>
<dbReference type="OrthoDB" id="540243at2759"/>
<evidence type="ECO:0000313" key="3">
    <source>
        <dbReference type="Proteomes" id="UP000650467"/>
    </source>
</evidence>
<keyword evidence="3" id="KW-1185">Reference proteome</keyword>
<feature type="compositionally biased region" description="Pro residues" evidence="1">
    <location>
        <begin position="1137"/>
        <end position="1146"/>
    </location>
</feature>
<dbReference type="Proteomes" id="UP000650467">
    <property type="component" value="Unassembled WGS sequence"/>
</dbReference>
<dbReference type="EMBL" id="JAEHOC010000124">
    <property type="protein sequence ID" value="KAG2422285.1"/>
    <property type="molecule type" value="Genomic_DNA"/>
</dbReference>
<feature type="region of interest" description="Disordered" evidence="1">
    <location>
        <begin position="525"/>
        <end position="656"/>
    </location>
</feature>
<feature type="compositionally biased region" description="Low complexity" evidence="1">
    <location>
        <begin position="262"/>
        <end position="278"/>
    </location>
</feature>
<feature type="compositionally biased region" description="Low complexity" evidence="1">
    <location>
        <begin position="814"/>
        <end position="823"/>
    </location>
</feature>
<feature type="region of interest" description="Disordered" evidence="1">
    <location>
        <begin position="810"/>
        <end position="840"/>
    </location>
</feature>
<feature type="compositionally biased region" description="Low complexity" evidence="1">
    <location>
        <begin position="1"/>
        <end position="12"/>
    </location>
</feature>
<comment type="caution">
    <text evidence="2">The sequence shown here is derived from an EMBL/GenBank/DDBJ whole genome shotgun (WGS) entry which is preliminary data.</text>
</comment>
<feature type="region of interest" description="Disordered" evidence="1">
    <location>
        <begin position="1124"/>
        <end position="1148"/>
    </location>
</feature>
<feature type="region of interest" description="Disordered" evidence="1">
    <location>
        <begin position="225"/>
        <end position="301"/>
    </location>
</feature>
<reference evidence="2" key="1">
    <citation type="journal article" date="2020" name="bioRxiv">
        <title>Comparative genomics of Chlamydomonas.</title>
        <authorList>
            <person name="Craig R.J."/>
            <person name="Hasan A.R."/>
            <person name="Ness R.W."/>
            <person name="Keightley P.D."/>
        </authorList>
    </citation>
    <scope>NUCLEOTIDE SEQUENCE</scope>
    <source>
        <strain evidence="2">SAG 7.73</strain>
    </source>
</reference>
<protein>
    <submittedName>
        <fullName evidence="2">Uncharacterized protein</fullName>
    </submittedName>
</protein>
<accession>A0A835SKY5</accession>
<feature type="compositionally biased region" description="Low complexity" evidence="1">
    <location>
        <begin position="225"/>
        <end position="244"/>
    </location>
</feature>
<feature type="compositionally biased region" description="Low complexity" evidence="1">
    <location>
        <begin position="634"/>
        <end position="653"/>
    </location>
</feature>
<feature type="region of interest" description="Disordered" evidence="1">
    <location>
        <begin position="163"/>
        <end position="204"/>
    </location>
</feature>
<feature type="region of interest" description="Disordered" evidence="1">
    <location>
        <begin position="381"/>
        <end position="414"/>
    </location>
</feature>
<gene>
    <name evidence="2" type="ORF">HXX76_016161</name>
</gene>
<feature type="compositionally biased region" description="Gly residues" evidence="1">
    <location>
        <begin position="13"/>
        <end position="25"/>
    </location>
</feature>
<name>A0A835SKY5_CHLIN</name>
<feature type="compositionally biased region" description="Basic and acidic residues" evidence="1">
    <location>
        <begin position="553"/>
        <end position="569"/>
    </location>
</feature>
<feature type="compositionally biased region" description="Low complexity" evidence="1">
    <location>
        <begin position="830"/>
        <end position="840"/>
    </location>
</feature>
<feature type="region of interest" description="Disordered" evidence="1">
    <location>
        <begin position="1"/>
        <end position="82"/>
    </location>
</feature>
<feature type="region of interest" description="Disordered" evidence="1">
    <location>
        <begin position="488"/>
        <end position="510"/>
    </location>
</feature>